<accession>A0A7S1AN66</accession>
<name>A0A7S1AN66_NOCSC</name>
<gene>
    <name evidence="2" type="ORF">NSCI0253_LOCUS34114</name>
</gene>
<dbReference type="AlphaFoldDB" id="A0A7S1AN66"/>
<organism evidence="2">
    <name type="scientific">Noctiluca scintillans</name>
    <name type="common">Sea sparkle</name>
    <name type="synonym">Red tide dinoflagellate</name>
    <dbReference type="NCBI Taxonomy" id="2966"/>
    <lineage>
        <taxon>Eukaryota</taxon>
        <taxon>Sar</taxon>
        <taxon>Alveolata</taxon>
        <taxon>Dinophyceae</taxon>
        <taxon>Noctilucales</taxon>
        <taxon>Noctilucaceae</taxon>
        <taxon>Noctiluca</taxon>
    </lineage>
</organism>
<feature type="region of interest" description="Disordered" evidence="1">
    <location>
        <begin position="299"/>
        <end position="327"/>
    </location>
</feature>
<sequence>MDQTLASFAAKASETRAKVLAASHGFLTGAERRLGIEVSCHDPAWSELFKVVAHLEELMAEVRAEGETLLWVAECLAEGQSLSDLSGASNAPGCAAPTISKHLDVSPSGLSGEGTVQTLLAEAFWHTFSLSPNANGGVGSARYLLERRLRDELFGPVQEQMDKHAALRQQVRDRHNIQLELDRSRNEVALLLHSKKSETDRFGVEYVSDQALKAQEQLDIWHEAMSNIDAQIFGSLLEVKREAWRVYAKMYGALSRLRAEFFCCCAKEWAPPATALGAGHRSPSSSTLGAGERACFSSNSELASNVTPPPPPPGAPPVERASPSNVHESPVTLTRVDANTHDQGSDGCDSLIGVEPRVTSVAECGAEGHAEDSPESMASSTWDDRQLATPSENGAPAPTFLGSE</sequence>
<protein>
    <recommendedName>
        <fullName evidence="3">BAR domain-containing protein</fullName>
    </recommendedName>
</protein>
<reference evidence="2" key="1">
    <citation type="submission" date="2021-01" db="EMBL/GenBank/DDBJ databases">
        <authorList>
            <person name="Corre E."/>
            <person name="Pelletier E."/>
            <person name="Niang G."/>
            <person name="Scheremetjew M."/>
            <person name="Finn R."/>
            <person name="Kale V."/>
            <person name="Holt S."/>
            <person name="Cochrane G."/>
            <person name="Meng A."/>
            <person name="Brown T."/>
            <person name="Cohen L."/>
        </authorList>
    </citation>
    <scope>NUCLEOTIDE SEQUENCE</scope>
</reference>
<dbReference type="Gene3D" id="1.20.1270.60">
    <property type="entry name" value="Arfaptin homology (AH) domain/BAR domain"/>
    <property type="match status" value="1"/>
</dbReference>
<evidence type="ECO:0008006" key="3">
    <source>
        <dbReference type="Google" id="ProtNLM"/>
    </source>
</evidence>
<dbReference type="EMBL" id="HBFQ01047816">
    <property type="protein sequence ID" value="CAD8859760.1"/>
    <property type="molecule type" value="Transcribed_RNA"/>
</dbReference>
<feature type="compositionally biased region" description="Pro residues" evidence="1">
    <location>
        <begin position="307"/>
        <end position="316"/>
    </location>
</feature>
<dbReference type="InterPro" id="IPR027267">
    <property type="entry name" value="AH/BAR_dom_sf"/>
</dbReference>
<evidence type="ECO:0000256" key="1">
    <source>
        <dbReference type="SAM" id="MobiDB-lite"/>
    </source>
</evidence>
<evidence type="ECO:0000313" key="2">
    <source>
        <dbReference type="EMBL" id="CAD8859760.1"/>
    </source>
</evidence>
<proteinExistence type="predicted"/>
<feature type="region of interest" description="Disordered" evidence="1">
    <location>
        <begin position="363"/>
        <end position="404"/>
    </location>
</feature>